<evidence type="ECO:0000259" key="1">
    <source>
        <dbReference type="Pfam" id="PF13577"/>
    </source>
</evidence>
<dbReference type="Pfam" id="PF13577">
    <property type="entry name" value="SnoaL_4"/>
    <property type="match status" value="1"/>
</dbReference>
<evidence type="ECO:0000313" key="3">
    <source>
        <dbReference type="Proteomes" id="UP000185674"/>
    </source>
</evidence>
<dbReference type="STRING" id="487316.BEN76_04980"/>
<dbReference type="EMBL" id="CP016896">
    <property type="protein sequence ID" value="APV35400.1"/>
    <property type="molecule type" value="Genomic_DNA"/>
</dbReference>
<dbReference type="AlphaFoldDB" id="A0A1P8EGR5"/>
<gene>
    <name evidence="2" type="ORF">BEN76_04980</name>
</gene>
<proteinExistence type="predicted"/>
<sequence>MIEHHILERLDQLEAINTVRHILHRYMELCDGLGADTDLQLLMALFDQDAIWEGIGQRYQNTFGQYRGSEAIANMFAKYTQHDSHFLMNAHFVNSEQIEVDQDCATGRWMMLQTSTFRDGKAHLNAAKLTVQFKRDPVGCWKISHFQTQNIFSRPVAYWDSEDQLPVPETASQTIESLKE</sequence>
<protein>
    <submittedName>
        <fullName evidence="2">Polyketide cyclase</fullName>
    </submittedName>
</protein>
<dbReference type="SUPFAM" id="SSF54427">
    <property type="entry name" value="NTF2-like"/>
    <property type="match status" value="1"/>
</dbReference>
<name>A0A1P8EGR5_9GAMM</name>
<organism evidence="2 3">
    <name type="scientific">Acinetobacter soli</name>
    <dbReference type="NCBI Taxonomy" id="487316"/>
    <lineage>
        <taxon>Bacteria</taxon>
        <taxon>Pseudomonadati</taxon>
        <taxon>Pseudomonadota</taxon>
        <taxon>Gammaproteobacteria</taxon>
        <taxon>Moraxellales</taxon>
        <taxon>Moraxellaceae</taxon>
        <taxon>Acinetobacter</taxon>
    </lineage>
</organism>
<dbReference type="Gene3D" id="3.10.450.50">
    <property type="match status" value="1"/>
</dbReference>
<accession>A0A1P8EGR5</accession>
<dbReference type="RefSeq" id="WP_076032449.1">
    <property type="nucleotide sequence ID" value="NZ_BHGE01000048.1"/>
</dbReference>
<dbReference type="eggNOG" id="ENOG5031HTP">
    <property type="taxonomic scope" value="Bacteria"/>
</dbReference>
<reference evidence="2 3" key="1">
    <citation type="submission" date="2016-08" db="EMBL/GenBank/DDBJ databases">
        <title>Complete genome sequence of Acinetobacter baylyi strain GFJ2.</title>
        <authorList>
            <person name="Tabata M."/>
            <person name="Kuboki S."/>
            <person name="Gibu N."/>
            <person name="Kinouchi Y."/>
            <person name="Vangnai A."/>
            <person name="Kasai D."/>
            <person name="Fukuda M."/>
        </authorList>
    </citation>
    <scope>NUCLEOTIDE SEQUENCE [LARGE SCALE GENOMIC DNA]</scope>
    <source>
        <strain evidence="2 3">GFJ2</strain>
    </source>
</reference>
<dbReference type="InterPro" id="IPR037401">
    <property type="entry name" value="SnoaL-like"/>
</dbReference>
<dbReference type="InterPro" id="IPR032710">
    <property type="entry name" value="NTF2-like_dom_sf"/>
</dbReference>
<dbReference type="Proteomes" id="UP000185674">
    <property type="component" value="Chromosome"/>
</dbReference>
<feature type="domain" description="SnoaL-like" evidence="1">
    <location>
        <begin position="12"/>
        <end position="146"/>
    </location>
</feature>
<evidence type="ECO:0000313" key="2">
    <source>
        <dbReference type="EMBL" id="APV35400.1"/>
    </source>
</evidence>
<dbReference type="KEGG" id="asol:BEN76_04980"/>